<organism evidence="2 3">
    <name type="scientific">Algoriphagus hitonicola</name>
    <dbReference type="NCBI Taxonomy" id="435880"/>
    <lineage>
        <taxon>Bacteria</taxon>
        <taxon>Pseudomonadati</taxon>
        <taxon>Bacteroidota</taxon>
        <taxon>Cytophagia</taxon>
        <taxon>Cytophagales</taxon>
        <taxon>Cyclobacteriaceae</taxon>
        <taxon>Algoriphagus</taxon>
    </lineage>
</organism>
<proteinExistence type="predicted"/>
<dbReference type="RefSeq" id="WP_092788834.1">
    <property type="nucleotide sequence ID" value="NZ_FOPC01000002.1"/>
</dbReference>
<dbReference type="AlphaFoldDB" id="A0A1I2Q699"/>
<sequence>MKKLLLFSGLMLGITSLLLINTSNSNAQKGFAGATCNDSCEYADYKNCILEGGQDENGNDITVICHDMRKYGIS</sequence>
<reference evidence="3" key="1">
    <citation type="submission" date="2016-10" db="EMBL/GenBank/DDBJ databases">
        <authorList>
            <person name="Varghese N."/>
            <person name="Submissions S."/>
        </authorList>
    </citation>
    <scope>NUCLEOTIDE SEQUENCE [LARGE SCALE GENOMIC DNA]</scope>
    <source>
        <strain evidence="3">DSM 19315</strain>
    </source>
</reference>
<feature type="chain" id="PRO_5011733202" description="NVEALA protein" evidence="1">
    <location>
        <begin position="28"/>
        <end position="74"/>
    </location>
</feature>
<gene>
    <name evidence="2" type="ORF">SAMN04487988_10296</name>
</gene>
<evidence type="ECO:0000313" key="2">
    <source>
        <dbReference type="EMBL" id="SFG22889.1"/>
    </source>
</evidence>
<protein>
    <recommendedName>
        <fullName evidence="4">NVEALA protein</fullName>
    </recommendedName>
</protein>
<dbReference type="Proteomes" id="UP000199642">
    <property type="component" value="Unassembled WGS sequence"/>
</dbReference>
<accession>A0A1I2Q699</accession>
<feature type="signal peptide" evidence="1">
    <location>
        <begin position="1"/>
        <end position="27"/>
    </location>
</feature>
<dbReference type="EMBL" id="FOPC01000002">
    <property type="protein sequence ID" value="SFG22889.1"/>
    <property type="molecule type" value="Genomic_DNA"/>
</dbReference>
<keyword evidence="3" id="KW-1185">Reference proteome</keyword>
<evidence type="ECO:0008006" key="4">
    <source>
        <dbReference type="Google" id="ProtNLM"/>
    </source>
</evidence>
<keyword evidence="1" id="KW-0732">Signal</keyword>
<name>A0A1I2Q699_9BACT</name>
<dbReference type="STRING" id="435880.SAMN04487988_10296"/>
<evidence type="ECO:0000256" key="1">
    <source>
        <dbReference type="SAM" id="SignalP"/>
    </source>
</evidence>
<evidence type="ECO:0000313" key="3">
    <source>
        <dbReference type="Proteomes" id="UP000199642"/>
    </source>
</evidence>